<dbReference type="GO" id="GO:0006730">
    <property type="term" value="P:one-carbon metabolic process"/>
    <property type="evidence" value="ECO:0007669"/>
    <property type="project" value="UniProtKB-KW"/>
</dbReference>
<protein>
    <recommendedName>
        <fullName evidence="3">dihydrofolate reductase</fullName>
        <ecNumber evidence="3">1.5.1.3</ecNumber>
    </recommendedName>
</protein>
<dbReference type="UniPathway" id="UPA00077">
    <property type="reaction ID" value="UER00158"/>
</dbReference>
<comment type="caution">
    <text evidence="8">The sequence shown here is derived from an EMBL/GenBank/DDBJ whole genome shotgun (WGS) entry which is preliminary data.</text>
</comment>
<sequence length="168" mass="19594">MRISIVIAMDRNPVRGRARKRPRIRPPAAQNWFQETIADKPVVMGRKTHESLGGSLPGRFNVVLTRNRKYEAEDCLMLHSVKDVLEVMAEFEDVMVIGGMEIFRQFLPYASKVYLIVVGRDPAEDFYSLPEDWSRDWRTVERKEVHRGNYTPYDLTFLVLERIDLAHS</sequence>
<organism evidence="8 9">
    <name type="scientific">candidate division WWE3 bacterium CSP1-7</name>
    <dbReference type="NCBI Taxonomy" id="1576480"/>
    <lineage>
        <taxon>Bacteria</taxon>
        <taxon>Katanobacteria</taxon>
    </lineage>
</organism>
<dbReference type="GO" id="GO:0046452">
    <property type="term" value="P:dihydrofolate metabolic process"/>
    <property type="evidence" value="ECO:0007669"/>
    <property type="project" value="TreeGrafter"/>
</dbReference>
<dbReference type="GO" id="GO:0050661">
    <property type="term" value="F:NADP binding"/>
    <property type="evidence" value="ECO:0007669"/>
    <property type="project" value="InterPro"/>
</dbReference>
<dbReference type="GO" id="GO:0046654">
    <property type="term" value="P:tetrahydrofolate biosynthetic process"/>
    <property type="evidence" value="ECO:0007669"/>
    <property type="project" value="UniProtKB-UniPathway"/>
</dbReference>
<evidence type="ECO:0000256" key="1">
    <source>
        <dbReference type="ARBA" id="ARBA00004903"/>
    </source>
</evidence>
<dbReference type="PANTHER" id="PTHR48069:SF3">
    <property type="entry name" value="DIHYDROFOLATE REDUCTASE"/>
    <property type="match status" value="1"/>
</dbReference>
<dbReference type="PRINTS" id="PR00070">
    <property type="entry name" value="DHFR"/>
</dbReference>
<dbReference type="InterPro" id="IPR001796">
    <property type="entry name" value="DHFR_dom"/>
</dbReference>
<feature type="domain" description="DHFR" evidence="7">
    <location>
        <begin position="1"/>
        <end position="162"/>
    </location>
</feature>
<evidence type="ECO:0000256" key="5">
    <source>
        <dbReference type="ARBA" id="ARBA00022857"/>
    </source>
</evidence>
<dbReference type="GO" id="GO:0005829">
    <property type="term" value="C:cytosol"/>
    <property type="evidence" value="ECO:0007669"/>
    <property type="project" value="TreeGrafter"/>
</dbReference>
<accession>A0A0T5ZX01</accession>
<dbReference type="GO" id="GO:0046655">
    <property type="term" value="P:folic acid metabolic process"/>
    <property type="evidence" value="ECO:0007669"/>
    <property type="project" value="TreeGrafter"/>
</dbReference>
<dbReference type="InterPro" id="IPR024072">
    <property type="entry name" value="DHFR-like_dom_sf"/>
</dbReference>
<evidence type="ECO:0000256" key="6">
    <source>
        <dbReference type="ARBA" id="ARBA00023002"/>
    </source>
</evidence>
<evidence type="ECO:0000313" key="9">
    <source>
        <dbReference type="Proteomes" id="UP000051297"/>
    </source>
</evidence>
<dbReference type="GO" id="GO:0004146">
    <property type="term" value="F:dihydrofolate reductase activity"/>
    <property type="evidence" value="ECO:0007669"/>
    <property type="project" value="UniProtKB-EC"/>
</dbReference>
<evidence type="ECO:0000256" key="2">
    <source>
        <dbReference type="ARBA" id="ARBA00009539"/>
    </source>
</evidence>
<dbReference type="SUPFAM" id="SSF53597">
    <property type="entry name" value="Dihydrofolate reductase-like"/>
    <property type="match status" value="1"/>
</dbReference>
<evidence type="ECO:0000256" key="4">
    <source>
        <dbReference type="ARBA" id="ARBA00022563"/>
    </source>
</evidence>
<dbReference type="InterPro" id="IPR012259">
    <property type="entry name" value="DHFR"/>
</dbReference>
<proteinExistence type="inferred from homology"/>
<dbReference type="Proteomes" id="UP000051297">
    <property type="component" value="Unassembled WGS sequence"/>
</dbReference>
<evidence type="ECO:0000259" key="7">
    <source>
        <dbReference type="PROSITE" id="PS51330"/>
    </source>
</evidence>
<evidence type="ECO:0000256" key="3">
    <source>
        <dbReference type="ARBA" id="ARBA00012856"/>
    </source>
</evidence>
<dbReference type="PROSITE" id="PS51330">
    <property type="entry name" value="DHFR_2"/>
    <property type="match status" value="1"/>
</dbReference>
<dbReference type="PANTHER" id="PTHR48069">
    <property type="entry name" value="DIHYDROFOLATE REDUCTASE"/>
    <property type="match status" value="1"/>
</dbReference>
<dbReference type="EC" id="1.5.1.3" evidence="3"/>
<comment type="similarity">
    <text evidence="2">Belongs to the dihydrofolate reductase family.</text>
</comment>
<dbReference type="Pfam" id="PF00186">
    <property type="entry name" value="DHFR_1"/>
    <property type="match status" value="1"/>
</dbReference>
<evidence type="ECO:0000313" key="8">
    <source>
        <dbReference type="EMBL" id="KRT67222.1"/>
    </source>
</evidence>
<keyword evidence="4" id="KW-0554">One-carbon metabolism</keyword>
<gene>
    <name evidence="8" type="ORF">XU08_C0006G0009</name>
</gene>
<comment type="pathway">
    <text evidence="1">Cofactor biosynthesis; tetrahydrofolate biosynthesis; 5,6,7,8-tetrahydrofolate from 7,8-dihydrofolate: step 1/1.</text>
</comment>
<name>A0A0T5ZX01_UNCKA</name>
<keyword evidence="5" id="KW-0521">NADP</keyword>
<dbReference type="AlphaFoldDB" id="A0A0T5ZX01"/>
<dbReference type="EMBL" id="LDXK01000006">
    <property type="protein sequence ID" value="KRT67222.1"/>
    <property type="molecule type" value="Genomic_DNA"/>
</dbReference>
<reference evidence="8 9" key="1">
    <citation type="submission" date="2015-05" db="EMBL/GenBank/DDBJ databases">
        <title>Critical biogeochemical functions in the subsurface are associated with bacteria from new phyla and little studied lineages.</title>
        <authorList>
            <person name="Hug L.A."/>
            <person name="Thomas B.C."/>
            <person name="Sharon I."/>
            <person name="Brown C.T."/>
            <person name="Sharma R."/>
            <person name="Hettich R.L."/>
            <person name="Wilkins M.J."/>
            <person name="Williams K.H."/>
            <person name="Singh A."/>
            <person name="Banfield J.F."/>
        </authorList>
    </citation>
    <scope>NUCLEOTIDE SEQUENCE [LARGE SCALE GENOMIC DNA]</scope>
    <source>
        <strain evidence="8">CSP1-7</strain>
    </source>
</reference>
<dbReference type="STRING" id="1576480.XU08_C0006G0009"/>
<keyword evidence="6 8" id="KW-0560">Oxidoreductase</keyword>
<dbReference type="CDD" id="cd00209">
    <property type="entry name" value="DHFR"/>
    <property type="match status" value="1"/>
</dbReference>
<dbReference type="Gene3D" id="3.40.430.10">
    <property type="entry name" value="Dihydrofolate Reductase, subunit A"/>
    <property type="match status" value="1"/>
</dbReference>